<reference evidence="2 3" key="1">
    <citation type="submission" date="2016-04" db="EMBL/GenBank/DDBJ databases">
        <title>Peptidophaga gingivicola gen. nov., sp. nov., isolated from human subgingival plaque.</title>
        <authorList>
            <person name="Beall C.J."/>
            <person name="Mokrzan E.M."/>
            <person name="Griffen A.L."/>
            <person name="Leys E.J."/>
        </authorList>
    </citation>
    <scope>NUCLEOTIDE SEQUENCE [LARGE SCALE GENOMIC DNA]</scope>
    <source>
        <strain evidence="2 3">BA112</strain>
    </source>
</reference>
<feature type="region of interest" description="Disordered" evidence="1">
    <location>
        <begin position="1"/>
        <end position="126"/>
    </location>
</feature>
<dbReference type="AlphaFoldDB" id="A0A179B4B0"/>
<keyword evidence="3" id="KW-1185">Reference proteome</keyword>
<comment type="caution">
    <text evidence="2">The sequence shown here is derived from an EMBL/GenBank/DDBJ whole genome shotgun (WGS) entry which is preliminary data.</text>
</comment>
<dbReference type="Proteomes" id="UP000078368">
    <property type="component" value="Unassembled WGS sequence"/>
</dbReference>
<feature type="compositionally biased region" description="Basic and acidic residues" evidence="1">
    <location>
        <begin position="85"/>
        <end position="126"/>
    </location>
</feature>
<name>A0A179B4B0_9ACTO</name>
<evidence type="ECO:0000313" key="2">
    <source>
        <dbReference type="EMBL" id="OAP86300.1"/>
    </source>
</evidence>
<dbReference type="EMBL" id="LVZK01000001">
    <property type="protein sequence ID" value="OAP86300.1"/>
    <property type="molecule type" value="Genomic_DNA"/>
</dbReference>
<gene>
    <name evidence="2" type="ORF">A4H34_03805</name>
</gene>
<proteinExistence type="predicted"/>
<organism evidence="2 3">
    <name type="scientific">Peptidiphaga gingivicola</name>
    <dbReference type="NCBI Taxonomy" id="2741497"/>
    <lineage>
        <taxon>Bacteria</taxon>
        <taxon>Bacillati</taxon>
        <taxon>Actinomycetota</taxon>
        <taxon>Actinomycetes</taxon>
        <taxon>Actinomycetales</taxon>
        <taxon>Actinomycetaceae</taxon>
        <taxon>Peptidiphaga</taxon>
    </lineage>
</organism>
<feature type="compositionally biased region" description="Basic and acidic residues" evidence="1">
    <location>
        <begin position="68"/>
        <end position="77"/>
    </location>
</feature>
<protein>
    <submittedName>
        <fullName evidence="2">Uncharacterized protein</fullName>
    </submittedName>
</protein>
<sequence length="126" mass="13588">MNAFQAGESDLNGDPNRESLAGVGGDSPTSDPADGAPSQNRSLESARRGSPGSLQAPKRKRRAAVRLSRVDAERLARGEIANPEEALHLNDLRETRSLQREEPAVAARDANERRLLGDRPPHFGSL</sequence>
<accession>A0A179B4B0</accession>
<evidence type="ECO:0000313" key="3">
    <source>
        <dbReference type="Proteomes" id="UP000078368"/>
    </source>
</evidence>
<evidence type="ECO:0000256" key="1">
    <source>
        <dbReference type="SAM" id="MobiDB-lite"/>
    </source>
</evidence>